<dbReference type="OrthoDB" id="375025at2759"/>
<keyword evidence="1" id="KW-0175">Coiled coil</keyword>
<evidence type="ECO:0000313" key="2">
    <source>
        <dbReference type="EMBL" id="CRG99461.1"/>
    </source>
</evidence>
<dbReference type="VEuPathDB" id="PlasmoDB:PRELSG_0722600"/>
<keyword evidence="3" id="KW-1185">Reference proteome</keyword>
<dbReference type="OMA" id="KEGYMQW"/>
<protein>
    <submittedName>
        <fullName evidence="2">Uncharacterized protein</fullName>
    </submittedName>
</protein>
<name>A0A1J1H3G7_PLARL</name>
<dbReference type="EMBL" id="LN835302">
    <property type="protein sequence ID" value="CRG99461.1"/>
    <property type="molecule type" value="Genomic_DNA"/>
</dbReference>
<gene>
    <name evidence="2" type="ORF">PRELSG_0722600</name>
</gene>
<dbReference type="GeneID" id="39735563"/>
<dbReference type="KEGG" id="prel:PRELSG_0722600"/>
<dbReference type="AlphaFoldDB" id="A0A1J1H3G7"/>
<accession>A0A1J1H3G7</accession>
<dbReference type="RefSeq" id="XP_028532467.1">
    <property type="nucleotide sequence ID" value="XM_028675927.1"/>
</dbReference>
<reference evidence="2 3" key="1">
    <citation type="submission" date="2015-04" db="EMBL/GenBank/DDBJ databases">
        <authorList>
            <consortium name="Pathogen Informatics"/>
        </authorList>
    </citation>
    <scope>NUCLEOTIDE SEQUENCE [LARGE SCALE GENOMIC DNA]</scope>
    <source>
        <strain evidence="2 3">SGS1</strain>
    </source>
</reference>
<evidence type="ECO:0000313" key="3">
    <source>
        <dbReference type="Proteomes" id="UP000220158"/>
    </source>
</evidence>
<dbReference type="Proteomes" id="UP000220158">
    <property type="component" value="Chromosome 7"/>
</dbReference>
<proteinExistence type="predicted"/>
<sequence length="219" mass="26370">MDIKKEKKRIISDKKDNLSMHQKFDILIDEYYSDLKDEKKTVKLEKNSIVCDHVFKSVNRDKTDYARIDENDEPPNFTDLVENEPKIGTLKINDPLPKIEKRDDLKKSYMKWLKTEKLMRPEERRLEYENMQNKYLETLKLTQDIKRDVKLARVIKSHYPRGIVGVDSIYNEKTLLYKDKYNEIKNKQEIKEKKLKERREALEKHNNKNGNFLAFETEN</sequence>
<evidence type="ECO:0000256" key="1">
    <source>
        <dbReference type="SAM" id="Coils"/>
    </source>
</evidence>
<organism evidence="2 3">
    <name type="scientific">Plasmodium relictum</name>
    <dbReference type="NCBI Taxonomy" id="85471"/>
    <lineage>
        <taxon>Eukaryota</taxon>
        <taxon>Sar</taxon>
        <taxon>Alveolata</taxon>
        <taxon>Apicomplexa</taxon>
        <taxon>Aconoidasida</taxon>
        <taxon>Haemosporida</taxon>
        <taxon>Plasmodiidae</taxon>
        <taxon>Plasmodium</taxon>
        <taxon>Plasmodium (Haemamoeba)</taxon>
    </lineage>
</organism>
<feature type="coiled-coil region" evidence="1">
    <location>
        <begin position="178"/>
        <end position="208"/>
    </location>
</feature>